<protein>
    <recommendedName>
        <fullName evidence="3">DUF3768 domain-containing protein</fullName>
    </recommendedName>
</protein>
<dbReference type="RefSeq" id="WP_097807024.1">
    <property type="nucleotide sequence ID" value="NZ_FXYH01000031.1"/>
</dbReference>
<dbReference type="OrthoDB" id="1495368at2"/>
<evidence type="ECO:0000313" key="2">
    <source>
        <dbReference type="Proteomes" id="UP000220836"/>
    </source>
</evidence>
<dbReference type="InterPro" id="IPR022243">
    <property type="entry name" value="DUF3768"/>
</dbReference>
<keyword evidence="2" id="KW-1185">Reference proteome</keyword>
<reference evidence="1 2" key="1">
    <citation type="submission" date="2017-05" db="EMBL/GenBank/DDBJ databases">
        <authorList>
            <person name="Song R."/>
            <person name="Chenine A.L."/>
            <person name="Ruprecht R.M."/>
        </authorList>
    </citation>
    <scope>NUCLEOTIDE SEQUENCE [LARGE SCALE GENOMIC DNA]</scope>
    <source>
        <strain evidence="1 2">CECT 8663</strain>
    </source>
</reference>
<proteinExistence type="predicted"/>
<evidence type="ECO:0008006" key="3">
    <source>
        <dbReference type="Google" id="ProtNLM"/>
    </source>
</evidence>
<dbReference type="Proteomes" id="UP000220836">
    <property type="component" value="Unassembled WGS sequence"/>
</dbReference>
<name>A0A238L5L2_9RHOB</name>
<evidence type="ECO:0000313" key="1">
    <source>
        <dbReference type="EMBL" id="SMX50384.1"/>
    </source>
</evidence>
<dbReference type="AlphaFoldDB" id="A0A238L5L2"/>
<gene>
    <name evidence="1" type="ORF">PEV8663_04622</name>
</gene>
<accession>A0A238L5L2</accession>
<dbReference type="EMBL" id="FXYH01000031">
    <property type="protein sequence ID" value="SMX50384.1"/>
    <property type="molecule type" value="Genomic_DNA"/>
</dbReference>
<organism evidence="1 2">
    <name type="scientific">Pelagimonas varians</name>
    <dbReference type="NCBI Taxonomy" id="696760"/>
    <lineage>
        <taxon>Bacteria</taxon>
        <taxon>Pseudomonadati</taxon>
        <taxon>Pseudomonadota</taxon>
        <taxon>Alphaproteobacteria</taxon>
        <taxon>Rhodobacterales</taxon>
        <taxon>Roseobacteraceae</taxon>
        <taxon>Pelagimonas</taxon>
    </lineage>
</organism>
<sequence length="115" mass="13119">MVSPTVQQIAQQNDQFRQGDPNIPGIRVITAGLDHLLKQLDIQPQQLAQKISDFDDFTEQNDPHGEHDFGTFGFHGHRLFWKLDLYNPDYSMGSDDPSDLGKTCRVLTIMLAEEY</sequence>
<dbReference type="Pfam" id="PF12599">
    <property type="entry name" value="DUF3768"/>
    <property type="match status" value="1"/>
</dbReference>